<proteinExistence type="predicted"/>
<protein>
    <submittedName>
        <fullName evidence="1">Uncharacterized protein</fullName>
    </submittedName>
</protein>
<dbReference type="Proteomes" id="UP000829354">
    <property type="component" value="Chromosome X"/>
</dbReference>
<name>A0AAE9FCX7_CAEBR</name>
<evidence type="ECO:0000313" key="1">
    <source>
        <dbReference type="EMBL" id="UMM39114.1"/>
    </source>
</evidence>
<dbReference type="AlphaFoldDB" id="A0AAE9FCX7"/>
<keyword evidence="2" id="KW-1185">Reference proteome</keyword>
<sequence>MRIYVLLSVSLRCEIEFSGLLASGKLFCVFFMQMHSTVLKRYLPPIGFSLGRLHVLSIKLDGQLLMAFSLESSFNERLRVTNEELRRTDTLQLEIPSLHASASSLLCGTQSNPVVMRNRVL</sequence>
<evidence type="ECO:0000313" key="2">
    <source>
        <dbReference type="Proteomes" id="UP000829354"/>
    </source>
</evidence>
<reference evidence="1 2" key="1">
    <citation type="submission" date="2022-04" db="EMBL/GenBank/DDBJ databases">
        <title>Chromosome-level reference genomes for two strains of Caenorhabditis briggsae: an improved platform for comparative genomics.</title>
        <authorList>
            <person name="Stevens L."/>
            <person name="Andersen E."/>
        </authorList>
    </citation>
    <scope>NUCLEOTIDE SEQUENCE [LARGE SCALE GENOMIC DNA]</scope>
    <source>
        <strain evidence="1">VX34</strain>
        <tissue evidence="1">Whole-organism</tissue>
    </source>
</reference>
<accession>A0AAE9FCX7</accession>
<gene>
    <name evidence="1" type="ORF">L5515_016307</name>
</gene>
<dbReference type="EMBL" id="CP092625">
    <property type="protein sequence ID" value="UMM39114.1"/>
    <property type="molecule type" value="Genomic_DNA"/>
</dbReference>
<organism evidence="1 2">
    <name type="scientific">Caenorhabditis briggsae</name>
    <dbReference type="NCBI Taxonomy" id="6238"/>
    <lineage>
        <taxon>Eukaryota</taxon>
        <taxon>Metazoa</taxon>
        <taxon>Ecdysozoa</taxon>
        <taxon>Nematoda</taxon>
        <taxon>Chromadorea</taxon>
        <taxon>Rhabditida</taxon>
        <taxon>Rhabditina</taxon>
        <taxon>Rhabditomorpha</taxon>
        <taxon>Rhabditoidea</taxon>
        <taxon>Rhabditidae</taxon>
        <taxon>Peloderinae</taxon>
        <taxon>Caenorhabditis</taxon>
    </lineage>
</organism>